<dbReference type="EMBL" id="SLWA01000002">
    <property type="protein sequence ID" value="TCN59844.1"/>
    <property type="molecule type" value="Genomic_DNA"/>
</dbReference>
<evidence type="ECO:0000313" key="5">
    <source>
        <dbReference type="Proteomes" id="UP000295270"/>
    </source>
</evidence>
<feature type="signal peptide" evidence="2">
    <location>
        <begin position="1"/>
        <end position="21"/>
    </location>
</feature>
<keyword evidence="2" id="KW-0732">Signal</keyword>
<dbReference type="EMBL" id="QWDN01000002">
    <property type="protein sequence ID" value="TEB45098.1"/>
    <property type="molecule type" value="Genomic_DNA"/>
</dbReference>
<accession>A0A4Y7UGT1</accession>
<feature type="chain" id="PRO_5043204816" description="Lipoprotein" evidence="2">
    <location>
        <begin position="22"/>
        <end position="59"/>
    </location>
</feature>
<comment type="caution">
    <text evidence="4">The sequence shown here is derived from an EMBL/GenBank/DDBJ whole genome shotgun (WGS) entry which is preliminary data.</text>
</comment>
<proteinExistence type="predicted"/>
<reference evidence="4 6" key="2">
    <citation type="journal article" date="2018" name="Syst. Appl. Microbiol.">
        <title>Flavobacterium circumlabens sp. nov. and Flavobacterium cupreum sp. nov., two psychrotrophic species isolated from Antarctic environmental samples.</title>
        <authorList>
            <person name="Kralova S."/>
            <person name="Busse H.J."/>
            <person name="Svec P."/>
            <person name="Maslanova I."/>
            <person name="Stankova E."/>
            <person name="Bartak M."/>
            <person name="Sedlacek I."/>
        </authorList>
    </citation>
    <scope>NUCLEOTIDE SEQUENCE [LARGE SCALE GENOMIC DNA]</scope>
    <source>
        <strain evidence="4 6">CCM 8828</strain>
    </source>
</reference>
<keyword evidence="5" id="KW-1185">Reference proteome</keyword>
<evidence type="ECO:0000256" key="1">
    <source>
        <dbReference type="SAM" id="MobiDB-lite"/>
    </source>
</evidence>
<dbReference type="Proteomes" id="UP000295270">
    <property type="component" value="Unassembled WGS sequence"/>
</dbReference>
<name>A0A4Y7UGT1_9FLAO</name>
<dbReference type="Proteomes" id="UP000298340">
    <property type="component" value="Unassembled WGS sequence"/>
</dbReference>
<dbReference type="AlphaFoldDB" id="A0A4Y7UGT1"/>
<evidence type="ECO:0000313" key="6">
    <source>
        <dbReference type="Proteomes" id="UP000298340"/>
    </source>
</evidence>
<evidence type="ECO:0000313" key="4">
    <source>
        <dbReference type="EMBL" id="TEB45098.1"/>
    </source>
</evidence>
<dbReference type="PROSITE" id="PS51257">
    <property type="entry name" value="PROKAR_LIPOPROTEIN"/>
    <property type="match status" value="1"/>
</dbReference>
<protein>
    <recommendedName>
        <fullName evidence="7">Lipoprotein</fullName>
    </recommendedName>
</protein>
<evidence type="ECO:0000256" key="2">
    <source>
        <dbReference type="SAM" id="SignalP"/>
    </source>
</evidence>
<reference evidence="3 5" key="1">
    <citation type="journal article" date="2015" name="Stand. Genomic Sci.">
        <title>Genomic Encyclopedia of Bacterial and Archaeal Type Strains, Phase III: the genomes of soil and plant-associated and newly described type strains.</title>
        <authorList>
            <person name="Whitman W.B."/>
            <person name="Woyke T."/>
            <person name="Klenk H.P."/>
            <person name="Zhou Y."/>
            <person name="Lilburn T.G."/>
            <person name="Beck B.J."/>
            <person name="De Vos P."/>
            <person name="Vandamme P."/>
            <person name="Eisen J.A."/>
            <person name="Garrity G."/>
            <person name="Hugenholtz P."/>
            <person name="Kyrpides N.C."/>
        </authorList>
    </citation>
    <scope>NUCLEOTIDE SEQUENCE [LARGE SCALE GENOMIC DNA]</scope>
    <source>
        <strain evidence="3 5">P5626</strain>
    </source>
</reference>
<organism evidence="4 6">
    <name type="scientific">Flavobacterium circumlabens</name>
    <dbReference type="NCBI Taxonomy" id="2133765"/>
    <lineage>
        <taxon>Bacteria</taxon>
        <taxon>Pseudomonadati</taxon>
        <taxon>Bacteroidota</taxon>
        <taxon>Flavobacteriia</taxon>
        <taxon>Flavobacteriales</taxon>
        <taxon>Flavobacteriaceae</taxon>
        <taxon>Flavobacterium</taxon>
    </lineage>
</organism>
<dbReference type="RefSeq" id="WP_132033818.1">
    <property type="nucleotide sequence ID" value="NZ_QWDN01000002.1"/>
</dbReference>
<evidence type="ECO:0008006" key="7">
    <source>
        <dbReference type="Google" id="ProtNLM"/>
    </source>
</evidence>
<sequence length="59" mass="6343">MKKLMILGAFALLTTTLFSCTADELETPATKEVQKKINPVPSYADGPGDDPIPVDPPKK</sequence>
<evidence type="ECO:0000313" key="3">
    <source>
        <dbReference type="EMBL" id="TCN59844.1"/>
    </source>
</evidence>
<gene>
    <name evidence="4" type="ORF">D0809_07935</name>
    <name evidence="3" type="ORF">EV142_102464</name>
</gene>
<feature type="region of interest" description="Disordered" evidence="1">
    <location>
        <begin position="29"/>
        <end position="59"/>
    </location>
</feature>
<reference evidence="3" key="3">
    <citation type="submission" date="2019-03" db="EMBL/GenBank/DDBJ databases">
        <authorList>
            <person name="Whitman W."/>
            <person name="Huntemann M."/>
            <person name="Clum A."/>
            <person name="Pillay M."/>
            <person name="Palaniappan K."/>
            <person name="Varghese N."/>
            <person name="Mikhailova N."/>
            <person name="Stamatis D."/>
            <person name="Reddy T."/>
            <person name="Daum C."/>
            <person name="Shapiro N."/>
            <person name="Ivanova N."/>
            <person name="Kyrpides N."/>
            <person name="Woyke T."/>
        </authorList>
    </citation>
    <scope>NUCLEOTIDE SEQUENCE</scope>
    <source>
        <strain evidence="3">P5626</strain>
    </source>
</reference>